<feature type="domain" description="Protein FecR C-terminal" evidence="2">
    <location>
        <begin position="245"/>
        <end position="310"/>
    </location>
</feature>
<dbReference type="PIRSF" id="PIRSF018266">
    <property type="entry name" value="FecR"/>
    <property type="match status" value="1"/>
</dbReference>
<dbReference type="InterPro" id="IPR012373">
    <property type="entry name" value="Ferrdict_sens_TM"/>
</dbReference>
<dbReference type="AlphaFoldDB" id="A0A1I0RNU3"/>
<proteinExistence type="predicted"/>
<dbReference type="Pfam" id="PF16344">
    <property type="entry name" value="FecR_C"/>
    <property type="match status" value="1"/>
</dbReference>
<dbReference type="Gene3D" id="2.60.120.1440">
    <property type="match status" value="1"/>
</dbReference>
<dbReference type="InterPro" id="IPR032508">
    <property type="entry name" value="FecR_C"/>
</dbReference>
<dbReference type="RefSeq" id="WP_089896271.1">
    <property type="nucleotide sequence ID" value="NZ_FOJG01000001.1"/>
</dbReference>
<dbReference type="InterPro" id="IPR006860">
    <property type="entry name" value="FecR"/>
</dbReference>
<dbReference type="STRING" id="29529.SAMN04488122_3158"/>
<dbReference type="Gene3D" id="3.55.50.30">
    <property type="match status" value="1"/>
</dbReference>
<dbReference type="GO" id="GO:0016989">
    <property type="term" value="F:sigma factor antagonist activity"/>
    <property type="evidence" value="ECO:0007669"/>
    <property type="project" value="TreeGrafter"/>
</dbReference>
<evidence type="ECO:0000313" key="3">
    <source>
        <dbReference type="EMBL" id="SEW42935.1"/>
    </source>
</evidence>
<organism evidence="3 4">
    <name type="scientific">Chitinophaga arvensicola</name>
    <dbReference type="NCBI Taxonomy" id="29529"/>
    <lineage>
        <taxon>Bacteria</taxon>
        <taxon>Pseudomonadati</taxon>
        <taxon>Bacteroidota</taxon>
        <taxon>Chitinophagia</taxon>
        <taxon>Chitinophagales</taxon>
        <taxon>Chitinophagaceae</taxon>
        <taxon>Chitinophaga</taxon>
    </lineage>
</organism>
<gene>
    <name evidence="3" type="ORF">SAMN04488122_3158</name>
</gene>
<dbReference type="PANTHER" id="PTHR30273">
    <property type="entry name" value="PERIPLASMIC SIGNAL SENSOR AND SIGMA FACTOR ACTIVATOR FECR-RELATED"/>
    <property type="match status" value="1"/>
</dbReference>
<accession>A0A1I0RNU3</accession>
<dbReference type="EMBL" id="FOJG01000001">
    <property type="protein sequence ID" value="SEW42935.1"/>
    <property type="molecule type" value="Genomic_DNA"/>
</dbReference>
<reference evidence="4" key="1">
    <citation type="submission" date="2016-10" db="EMBL/GenBank/DDBJ databases">
        <authorList>
            <person name="Varghese N."/>
            <person name="Submissions S."/>
        </authorList>
    </citation>
    <scope>NUCLEOTIDE SEQUENCE [LARGE SCALE GENOMIC DNA]</scope>
    <source>
        <strain evidence="4">DSM 3695</strain>
    </source>
</reference>
<evidence type="ECO:0000313" key="4">
    <source>
        <dbReference type="Proteomes" id="UP000199310"/>
    </source>
</evidence>
<dbReference type="OrthoDB" id="643763at2"/>
<dbReference type="Proteomes" id="UP000199310">
    <property type="component" value="Unassembled WGS sequence"/>
</dbReference>
<dbReference type="PANTHER" id="PTHR30273:SF2">
    <property type="entry name" value="PROTEIN FECR"/>
    <property type="match status" value="1"/>
</dbReference>
<dbReference type="Pfam" id="PF04773">
    <property type="entry name" value="FecR"/>
    <property type="match status" value="1"/>
</dbReference>
<feature type="domain" description="FecR protein" evidence="1">
    <location>
        <begin position="123"/>
        <end position="200"/>
    </location>
</feature>
<evidence type="ECO:0000259" key="2">
    <source>
        <dbReference type="Pfam" id="PF16344"/>
    </source>
</evidence>
<protein>
    <submittedName>
        <fullName evidence="3">Ferric-dicitrate binding protein FerR, regulates iron transport through sigma-19</fullName>
    </submittedName>
</protein>
<name>A0A1I0RNU3_9BACT</name>
<sequence length="318" mass="35850">MENELNNIVIDYLSDPDNTAKAAAVQQWLNADASHPALFQEIKQVWEAGRNLPEETFDRDAGWQQLSAQITPGKSTPVRAMRTRWWWAAAIALPVLAFAGYRYLHSTPPEWHDYIAKGNTTDSLRLPDGSDVFMKPGTMLSYRNRQLRMTQGEAFFKIAKDEQTRFSIAIPNGNIQVLGTSFNVKTTSSYSDVAVWDGKVSVQSNKGTSVTLTAGNLAIVNAATGAIEKPEGDYAWRCGWSNRDLAFSNQELTLIMQTVASFYHVTLHVPNEDRLKFKATVRFNNVPLSEALQVLSEILDLKVEKENDSTYYFQYRRI</sequence>
<evidence type="ECO:0000259" key="1">
    <source>
        <dbReference type="Pfam" id="PF04773"/>
    </source>
</evidence>
<keyword evidence="4" id="KW-1185">Reference proteome</keyword>